<dbReference type="RefSeq" id="XP_018986599.1">
    <property type="nucleotide sequence ID" value="XM_019131640.1"/>
</dbReference>
<dbReference type="GO" id="GO:0000030">
    <property type="term" value="F:mannosyltransferase activity"/>
    <property type="evidence" value="ECO:0007669"/>
    <property type="project" value="InterPro"/>
</dbReference>
<evidence type="ECO:0000256" key="4">
    <source>
        <dbReference type="ARBA" id="ARBA00022679"/>
    </source>
</evidence>
<evidence type="ECO:0000256" key="6">
    <source>
        <dbReference type="ARBA" id="ARBA00022968"/>
    </source>
</evidence>
<dbReference type="EMBL" id="KV454428">
    <property type="protein sequence ID" value="ODQ81271.1"/>
    <property type="molecule type" value="Genomic_DNA"/>
</dbReference>
<accession>A0A1E3QUA9</accession>
<evidence type="ECO:0000256" key="7">
    <source>
        <dbReference type="ARBA" id="ARBA00022989"/>
    </source>
</evidence>
<dbReference type="Proteomes" id="UP000094336">
    <property type="component" value="Unassembled WGS sequence"/>
</dbReference>
<keyword evidence="6" id="KW-0735">Signal-anchor</keyword>
<dbReference type="AlphaFoldDB" id="A0A1E3QUA9"/>
<feature type="region of interest" description="Disordered" evidence="10">
    <location>
        <begin position="395"/>
        <end position="417"/>
    </location>
</feature>
<dbReference type="GO" id="GO:0071555">
    <property type="term" value="P:cell wall organization"/>
    <property type="evidence" value="ECO:0007669"/>
    <property type="project" value="UniProtKB-KW"/>
</dbReference>
<keyword evidence="4 11" id="KW-0808">Transferase</keyword>
<sequence>MARKSIYRDHISFPDDELEGDHVSHHWFYFSGDSVWLQDYGVHFHVTRVFFSRDGIRSHPKFSVLYAQLYDADWREVKGMLQLQTSAPVKPKETFFLGLFRSFLPSQLYRRENEFLDGPLTSSTNMKFPQILPIPFRQNSESFLGPEDPRITLRKNPLGFEEPMIVFNMKSYELGNKRCLHTYFPFTETLTPLLIQGYPPLGNQKNWVPFFDPTEAVNTHAQFLYNLNPLEVLNCDLATGACRFIQGSAAGNSVLKLNDLKLSKMRGGSTLWPIPDALQTKLSTGKRLWVGFARAHLVNCGCGDSMYRPNLFVLQQNTFTGEYEVLANSEFLDFDVEITPWKNPPGEDPVCEGVNVLIPNGISYWYVRETKKPKKSPFGLFGGIASLGEPKATSTAKDSLKSRSSGSVAETFSEGPNPGSFDDYMGLTISSGDANVQIVHIRGLLNHIALLPGLFDDVDSGSFQDIESLASGKTPLFTERRWSNAVGCALQYSSFYCMKLGAANDKVLEMKKTKEYQEKAKAEAEAKAKVDAERIKEETRIKEIEEEERKVKQALEMDEKKKEEHRKAMHQGENK</sequence>
<keyword evidence="3" id="KW-0328">Glycosyltransferase</keyword>
<keyword evidence="12" id="KW-1185">Reference proteome</keyword>
<organism evidence="11 12">
    <name type="scientific">Babjeviella inositovora NRRL Y-12698</name>
    <dbReference type="NCBI Taxonomy" id="984486"/>
    <lineage>
        <taxon>Eukaryota</taxon>
        <taxon>Fungi</taxon>
        <taxon>Dikarya</taxon>
        <taxon>Ascomycota</taxon>
        <taxon>Saccharomycotina</taxon>
        <taxon>Pichiomycetes</taxon>
        <taxon>Serinales incertae sedis</taxon>
        <taxon>Babjeviella</taxon>
    </lineage>
</organism>
<dbReference type="STRING" id="984486.A0A1E3QUA9"/>
<dbReference type="GeneID" id="30149493"/>
<protein>
    <submittedName>
        <fullName evidence="11">Glycosyltransferase family 91 protein</fullName>
    </submittedName>
</protein>
<reference evidence="12" key="1">
    <citation type="submission" date="2016-05" db="EMBL/GenBank/DDBJ databases">
        <title>Comparative genomics of biotechnologically important yeasts.</title>
        <authorList>
            <consortium name="DOE Joint Genome Institute"/>
            <person name="Riley R."/>
            <person name="Haridas S."/>
            <person name="Wolfe K.H."/>
            <person name="Lopes M.R."/>
            <person name="Hittinger C.T."/>
            <person name="Goker M."/>
            <person name="Salamov A."/>
            <person name="Wisecaver J."/>
            <person name="Long T.M."/>
            <person name="Aerts A.L."/>
            <person name="Barry K."/>
            <person name="Choi C."/>
            <person name="Clum A."/>
            <person name="Coughlan A.Y."/>
            <person name="Deshpande S."/>
            <person name="Douglass A.P."/>
            <person name="Hanson S.J."/>
            <person name="Klenk H.-P."/>
            <person name="Labutti K."/>
            <person name="Lapidus A."/>
            <person name="Lindquist E."/>
            <person name="Lipzen A."/>
            <person name="Meier-Kolthoff J.P."/>
            <person name="Ohm R.A."/>
            <person name="Otillar R.P."/>
            <person name="Pangilinan J."/>
            <person name="Peng Y."/>
            <person name="Rokas A."/>
            <person name="Rosa C.A."/>
            <person name="Scheuner C."/>
            <person name="Sibirny A.A."/>
            <person name="Slot J.C."/>
            <person name="Stielow J.B."/>
            <person name="Sun H."/>
            <person name="Kurtzman C.P."/>
            <person name="Blackwell M."/>
            <person name="Grigoriev I.V."/>
            <person name="Jeffries T.W."/>
        </authorList>
    </citation>
    <scope>NUCLEOTIDE SEQUENCE [LARGE SCALE GENOMIC DNA]</scope>
    <source>
        <strain evidence="12">NRRL Y-12698</strain>
    </source>
</reference>
<keyword evidence="7" id="KW-1133">Transmembrane helix</keyword>
<evidence type="ECO:0000256" key="10">
    <source>
        <dbReference type="SAM" id="MobiDB-lite"/>
    </source>
</evidence>
<dbReference type="OrthoDB" id="3631276at2759"/>
<evidence type="ECO:0000313" key="12">
    <source>
        <dbReference type="Proteomes" id="UP000094336"/>
    </source>
</evidence>
<comment type="similarity">
    <text evidence="2">Belongs to the BMT family.</text>
</comment>
<evidence type="ECO:0000313" key="11">
    <source>
        <dbReference type="EMBL" id="ODQ81271.1"/>
    </source>
</evidence>
<evidence type="ECO:0000256" key="5">
    <source>
        <dbReference type="ARBA" id="ARBA00022692"/>
    </source>
</evidence>
<keyword evidence="5" id="KW-0812">Transmembrane</keyword>
<comment type="subcellular location">
    <subcellularLocation>
        <location evidence="1">Membrane</location>
        <topology evidence="1">Single-pass type II membrane protein</topology>
    </subcellularLocation>
</comment>
<dbReference type="GO" id="GO:0016020">
    <property type="term" value="C:membrane"/>
    <property type="evidence" value="ECO:0007669"/>
    <property type="project" value="UniProtKB-SubCell"/>
</dbReference>
<keyword evidence="8" id="KW-0472">Membrane</keyword>
<evidence type="ECO:0000256" key="8">
    <source>
        <dbReference type="ARBA" id="ARBA00023136"/>
    </source>
</evidence>
<evidence type="ECO:0000256" key="9">
    <source>
        <dbReference type="ARBA" id="ARBA00023316"/>
    </source>
</evidence>
<gene>
    <name evidence="11" type="ORF">BABINDRAFT_33513</name>
</gene>
<evidence type="ECO:0000256" key="2">
    <source>
        <dbReference type="ARBA" id="ARBA00009486"/>
    </source>
</evidence>
<evidence type="ECO:0000256" key="3">
    <source>
        <dbReference type="ARBA" id="ARBA00022676"/>
    </source>
</evidence>
<dbReference type="InterPro" id="IPR021988">
    <property type="entry name" value="BMT1"/>
</dbReference>
<proteinExistence type="inferred from homology"/>
<dbReference type="Pfam" id="PF12141">
    <property type="entry name" value="BMT"/>
    <property type="match status" value="2"/>
</dbReference>
<name>A0A1E3QUA9_9ASCO</name>
<feature type="compositionally biased region" description="Polar residues" evidence="10">
    <location>
        <begin position="395"/>
        <end position="410"/>
    </location>
</feature>
<keyword evidence="9" id="KW-0961">Cell wall biogenesis/degradation</keyword>
<evidence type="ECO:0000256" key="1">
    <source>
        <dbReference type="ARBA" id="ARBA00004606"/>
    </source>
</evidence>
<feature type="region of interest" description="Disordered" evidence="10">
    <location>
        <begin position="555"/>
        <end position="575"/>
    </location>
</feature>